<name>A0AA86QSS8_9EUKA</name>
<evidence type="ECO:0000313" key="2">
    <source>
        <dbReference type="EMBL" id="CAI9960107.1"/>
    </source>
</evidence>
<reference evidence="3 4" key="2">
    <citation type="submission" date="2024-07" db="EMBL/GenBank/DDBJ databases">
        <authorList>
            <person name="Akdeniz Z."/>
        </authorList>
    </citation>
    <scope>NUCLEOTIDE SEQUENCE [LARGE SCALE GENOMIC DNA]</scope>
</reference>
<evidence type="ECO:0000256" key="1">
    <source>
        <dbReference type="SAM" id="SignalP"/>
    </source>
</evidence>
<evidence type="ECO:0000313" key="3">
    <source>
        <dbReference type="EMBL" id="CAL6081661.1"/>
    </source>
</evidence>
<reference evidence="2" key="1">
    <citation type="submission" date="2023-06" db="EMBL/GenBank/DDBJ databases">
        <authorList>
            <person name="Kurt Z."/>
        </authorList>
    </citation>
    <scope>NUCLEOTIDE SEQUENCE</scope>
</reference>
<organism evidence="2">
    <name type="scientific">Hexamita inflata</name>
    <dbReference type="NCBI Taxonomy" id="28002"/>
    <lineage>
        <taxon>Eukaryota</taxon>
        <taxon>Metamonada</taxon>
        <taxon>Diplomonadida</taxon>
        <taxon>Hexamitidae</taxon>
        <taxon>Hexamitinae</taxon>
        <taxon>Hexamita</taxon>
    </lineage>
</organism>
<feature type="signal peptide" evidence="1">
    <location>
        <begin position="1"/>
        <end position="18"/>
    </location>
</feature>
<evidence type="ECO:0000313" key="4">
    <source>
        <dbReference type="Proteomes" id="UP001642409"/>
    </source>
</evidence>
<dbReference type="AlphaFoldDB" id="A0AA86QSS8"/>
<comment type="caution">
    <text evidence="2">The sequence shown here is derived from an EMBL/GenBank/DDBJ whole genome shotgun (WGS) entry which is preliminary data.</text>
</comment>
<proteinExistence type="predicted"/>
<protein>
    <submittedName>
        <fullName evidence="3">Hypothetical_protein</fullName>
    </submittedName>
</protein>
<gene>
    <name evidence="2" type="ORF">HINF_LOCUS47752</name>
    <name evidence="3" type="ORF">HINF_LOCUS60453</name>
</gene>
<dbReference type="Proteomes" id="UP001642409">
    <property type="component" value="Unassembled WGS sequence"/>
</dbReference>
<keyword evidence="4" id="KW-1185">Reference proteome</keyword>
<dbReference type="EMBL" id="CATOUU010000928">
    <property type="protein sequence ID" value="CAI9960107.1"/>
    <property type="molecule type" value="Genomic_DNA"/>
</dbReference>
<sequence>MTKILLATGFWVLTRTNGSSFPTQCKTKKERKRLKIDWKSQKLALTKVRFCGILRYKTRRVFCLNIARRESAGLRVFSRFFSTFLRVFSRMSSLQCKMYVVYKQTWSTGHDNAIIIVIILENRNKGYRGLTGQPLPQAQIMHMCAQKPMPCYAA</sequence>
<feature type="chain" id="PRO_5041728888" evidence="1">
    <location>
        <begin position="19"/>
        <end position="154"/>
    </location>
</feature>
<accession>A0AA86QSS8</accession>
<dbReference type="EMBL" id="CAXDID020000354">
    <property type="protein sequence ID" value="CAL6081661.1"/>
    <property type="molecule type" value="Genomic_DNA"/>
</dbReference>
<keyword evidence="1" id="KW-0732">Signal</keyword>